<dbReference type="OrthoDB" id="288590at2759"/>
<accession>A0A5N6SVY6</accession>
<sequence length="148" mass="16837">MLHICGDDFKHIFGEPHVAKDNLELFDYFTREYKTITTKLLAQLSDVFNLAWVLISALFDEEILVTPFTSGFRLLSYKDATGAEKCGSRIYYPPLSSDTSTSIAFLGPVNLVIQPISIVAQYVRSGQHQYFVINASNFMRTMGNRLQW</sequence>
<protein>
    <submittedName>
        <fullName evidence="1">Uncharacterized protein</fullName>
    </submittedName>
</protein>
<dbReference type="GeneID" id="43644011"/>
<gene>
    <name evidence="1" type="ORF">BDV38DRAFT_282551</name>
</gene>
<dbReference type="Proteomes" id="UP000325672">
    <property type="component" value="Unassembled WGS sequence"/>
</dbReference>
<proteinExistence type="predicted"/>
<organism evidence="1 2">
    <name type="scientific">Aspergillus pseudotamarii</name>
    <dbReference type="NCBI Taxonomy" id="132259"/>
    <lineage>
        <taxon>Eukaryota</taxon>
        <taxon>Fungi</taxon>
        <taxon>Dikarya</taxon>
        <taxon>Ascomycota</taxon>
        <taxon>Pezizomycotina</taxon>
        <taxon>Eurotiomycetes</taxon>
        <taxon>Eurotiomycetidae</taxon>
        <taxon>Eurotiales</taxon>
        <taxon>Aspergillaceae</taxon>
        <taxon>Aspergillus</taxon>
        <taxon>Aspergillus subgen. Circumdati</taxon>
    </lineage>
</organism>
<dbReference type="EMBL" id="ML743574">
    <property type="protein sequence ID" value="KAE8137941.1"/>
    <property type="molecule type" value="Genomic_DNA"/>
</dbReference>
<dbReference type="RefSeq" id="XP_031914004.1">
    <property type="nucleotide sequence ID" value="XM_032059801.1"/>
</dbReference>
<dbReference type="AlphaFoldDB" id="A0A5N6SVY6"/>
<reference evidence="1 2" key="1">
    <citation type="submission" date="2019-04" db="EMBL/GenBank/DDBJ databases">
        <title>Friends and foes A comparative genomics study of 23 Aspergillus species from section Flavi.</title>
        <authorList>
            <consortium name="DOE Joint Genome Institute"/>
            <person name="Kjaerbolling I."/>
            <person name="Vesth T."/>
            <person name="Frisvad J.C."/>
            <person name="Nybo J.L."/>
            <person name="Theobald S."/>
            <person name="Kildgaard S."/>
            <person name="Isbrandt T."/>
            <person name="Kuo A."/>
            <person name="Sato A."/>
            <person name="Lyhne E.K."/>
            <person name="Kogle M.E."/>
            <person name="Wiebenga A."/>
            <person name="Kun R.S."/>
            <person name="Lubbers R.J."/>
            <person name="Makela M.R."/>
            <person name="Barry K."/>
            <person name="Chovatia M."/>
            <person name="Clum A."/>
            <person name="Daum C."/>
            <person name="Haridas S."/>
            <person name="He G."/>
            <person name="LaButti K."/>
            <person name="Lipzen A."/>
            <person name="Mondo S."/>
            <person name="Riley R."/>
            <person name="Salamov A."/>
            <person name="Simmons B.A."/>
            <person name="Magnuson J.K."/>
            <person name="Henrissat B."/>
            <person name="Mortensen U.H."/>
            <person name="Larsen T.O."/>
            <person name="Devries R.P."/>
            <person name="Grigoriev I.V."/>
            <person name="Machida M."/>
            <person name="Baker S.E."/>
            <person name="Andersen M.R."/>
        </authorList>
    </citation>
    <scope>NUCLEOTIDE SEQUENCE [LARGE SCALE GENOMIC DNA]</scope>
    <source>
        <strain evidence="1 2">CBS 117625</strain>
    </source>
</reference>
<keyword evidence="2" id="KW-1185">Reference proteome</keyword>
<name>A0A5N6SVY6_ASPPS</name>
<evidence type="ECO:0000313" key="1">
    <source>
        <dbReference type="EMBL" id="KAE8137941.1"/>
    </source>
</evidence>
<evidence type="ECO:0000313" key="2">
    <source>
        <dbReference type="Proteomes" id="UP000325672"/>
    </source>
</evidence>